<protein>
    <submittedName>
        <fullName evidence="5">AraC family transcriptional regulator</fullName>
    </submittedName>
</protein>
<accession>A0A366KXG3</accession>
<evidence type="ECO:0000313" key="6">
    <source>
        <dbReference type="Proteomes" id="UP000252081"/>
    </source>
</evidence>
<name>A0A366KXG3_9SPHI</name>
<evidence type="ECO:0000259" key="4">
    <source>
        <dbReference type="PROSITE" id="PS01124"/>
    </source>
</evidence>
<dbReference type="PANTHER" id="PTHR43280:SF27">
    <property type="entry name" value="TRANSCRIPTIONAL REGULATOR MTLR"/>
    <property type="match status" value="1"/>
</dbReference>
<sequence>MKPVFAKILDGKTNDIYSLKVVDAPYFSTEFHFHEECQLTYTLESEGRRMVGDSIENFGSDELIFIGSNLPHVWHNSNQYFKAADSQPHARSVSIFIHPDKILDVFREPDNIQRIKNFFQLAKRGMKFGNELKTQLKELMLKVASQTEEIGRLIAVLEILNLLCSAKDYELLTSPGYTNNYQLKDNDRMDKILKYVFDNFNQEILLSTAAEMTNMNKQAFCRYFKKRTQKTFVAFVNEVRIGHACKLMAQSDQQISELAYSCGFNNLSNFNKFFKLAKGVTPKEYKKMLVVG</sequence>
<dbReference type="InterPro" id="IPR020449">
    <property type="entry name" value="Tscrpt_reg_AraC-type_HTH"/>
</dbReference>
<evidence type="ECO:0000313" key="5">
    <source>
        <dbReference type="EMBL" id="RBQ06286.1"/>
    </source>
</evidence>
<dbReference type="PANTHER" id="PTHR43280">
    <property type="entry name" value="ARAC-FAMILY TRANSCRIPTIONAL REGULATOR"/>
    <property type="match status" value="1"/>
</dbReference>
<organism evidence="5 6">
    <name type="scientific">Pedobacter miscanthi</name>
    <dbReference type="NCBI Taxonomy" id="2259170"/>
    <lineage>
        <taxon>Bacteria</taxon>
        <taxon>Pseudomonadati</taxon>
        <taxon>Bacteroidota</taxon>
        <taxon>Sphingobacteriia</taxon>
        <taxon>Sphingobacteriales</taxon>
        <taxon>Sphingobacteriaceae</taxon>
        <taxon>Pedobacter</taxon>
    </lineage>
</organism>
<dbReference type="PROSITE" id="PS00041">
    <property type="entry name" value="HTH_ARAC_FAMILY_1"/>
    <property type="match status" value="1"/>
</dbReference>
<keyword evidence="3" id="KW-0804">Transcription</keyword>
<dbReference type="Proteomes" id="UP000252081">
    <property type="component" value="Unassembled WGS sequence"/>
</dbReference>
<dbReference type="Gene3D" id="2.60.120.10">
    <property type="entry name" value="Jelly Rolls"/>
    <property type="match status" value="1"/>
</dbReference>
<dbReference type="InterPro" id="IPR014710">
    <property type="entry name" value="RmlC-like_jellyroll"/>
</dbReference>
<dbReference type="SMART" id="SM00342">
    <property type="entry name" value="HTH_ARAC"/>
    <property type="match status" value="1"/>
</dbReference>
<dbReference type="SUPFAM" id="SSF46689">
    <property type="entry name" value="Homeodomain-like"/>
    <property type="match status" value="2"/>
</dbReference>
<evidence type="ECO:0000256" key="1">
    <source>
        <dbReference type="ARBA" id="ARBA00023015"/>
    </source>
</evidence>
<evidence type="ECO:0000256" key="3">
    <source>
        <dbReference type="ARBA" id="ARBA00023163"/>
    </source>
</evidence>
<keyword evidence="1" id="KW-0805">Transcription regulation</keyword>
<dbReference type="EMBL" id="QNQU01000011">
    <property type="protein sequence ID" value="RBQ06286.1"/>
    <property type="molecule type" value="Genomic_DNA"/>
</dbReference>
<keyword evidence="2" id="KW-0238">DNA-binding</keyword>
<gene>
    <name evidence="5" type="ORF">DRW42_14470</name>
</gene>
<evidence type="ECO:0000256" key="2">
    <source>
        <dbReference type="ARBA" id="ARBA00023125"/>
    </source>
</evidence>
<dbReference type="OrthoDB" id="9787988at2"/>
<dbReference type="InterPro" id="IPR011051">
    <property type="entry name" value="RmlC_Cupin_sf"/>
</dbReference>
<comment type="caution">
    <text evidence="5">The sequence shown here is derived from an EMBL/GenBank/DDBJ whole genome shotgun (WGS) entry which is preliminary data.</text>
</comment>
<proteinExistence type="predicted"/>
<dbReference type="PROSITE" id="PS01124">
    <property type="entry name" value="HTH_ARAC_FAMILY_2"/>
    <property type="match status" value="1"/>
</dbReference>
<dbReference type="InterPro" id="IPR009057">
    <property type="entry name" value="Homeodomain-like_sf"/>
</dbReference>
<feature type="domain" description="HTH araC/xylS-type" evidence="4">
    <location>
        <begin position="190"/>
        <end position="288"/>
    </location>
</feature>
<dbReference type="Gene3D" id="1.10.10.60">
    <property type="entry name" value="Homeodomain-like"/>
    <property type="match status" value="2"/>
</dbReference>
<dbReference type="InterPro" id="IPR018062">
    <property type="entry name" value="HTH_AraC-typ_CS"/>
</dbReference>
<dbReference type="Pfam" id="PF12833">
    <property type="entry name" value="HTH_18"/>
    <property type="match status" value="1"/>
</dbReference>
<dbReference type="GO" id="GO:0043565">
    <property type="term" value="F:sequence-specific DNA binding"/>
    <property type="evidence" value="ECO:0007669"/>
    <property type="project" value="InterPro"/>
</dbReference>
<dbReference type="SUPFAM" id="SSF51182">
    <property type="entry name" value="RmlC-like cupins"/>
    <property type="match status" value="1"/>
</dbReference>
<dbReference type="RefSeq" id="WP_113949535.1">
    <property type="nucleotide sequence ID" value="NZ_QNQU01000011.1"/>
</dbReference>
<dbReference type="InterPro" id="IPR018060">
    <property type="entry name" value="HTH_AraC"/>
</dbReference>
<dbReference type="GO" id="GO:0003700">
    <property type="term" value="F:DNA-binding transcription factor activity"/>
    <property type="evidence" value="ECO:0007669"/>
    <property type="project" value="InterPro"/>
</dbReference>
<dbReference type="AlphaFoldDB" id="A0A366KXG3"/>
<reference evidence="5 6" key="1">
    <citation type="submission" date="2018-07" db="EMBL/GenBank/DDBJ databases">
        <title>A draft genome of a endophytic bacteria, a new species of Pedobacter.</title>
        <authorList>
            <person name="Zhang Z.D."/>
            <person name="Chen Z.J."/>
        </authorList>
    </citation>
    <scope>NUCLEOTIDE SEQUENCE [LARGE SCALE GENOMIC DNA]</scope>
    <source>
        <strain evidence="5 6">RS10</strain>
    </source>
</reference>
<keyword evidence="6" id="KW-1185">Reference proteome</keyword>
<dbReference type="PRINTS" id="PR00032">
    <property type="entry name" value="HTHARAC"/>
</dbReference>